<organism evidence="1 2">
    <name type="scientific">Porites evermanni</name>
    <dbReference type="NCBI Taxonomy" id="104178"/>
    <lineage>
        <taxon>Eukaryota</taxon>
        <taxon>Metazoa</taxon>
        <taxon>Cnidaria</taxon>
        <taxon>Anthozoa</taxon>
        <taxon>Hexacorallia</taxon>
        <taxon>Scleractinia</taxon>
        <taxon>Fungiina</taxon>
        <taxon>Poritidae</taxon>
        <taxon>Porites</taxon>
    </lineage>
</organism>
<dbReference type="EMBL" id="CALNXI010001284">
    <property type="protein sequence ID" value="CAH3163271.1"/>
    <property type="molecule type" value="Genomic_DNA"/>
</dbReference>
<dbReference type="InterPro" id="IPR037171">
    <property type="entry name" value="NagB/RpiA_transferase-like"/>
</dbReference>
<dbReference type="SUPFAM" id="SSF100950">
    <property type="entry name" value="NagB/RpiA/CoA transferase-like"/>
    <property type="match status" value="1"/>
</dbReference>
<dbReference type="InterPro" id="IPR002698">
    <property type="entry name" value="FTHF_cligase"/>
</dbReference>
<protein>
    <recommendedName>
        <fullName evidence="3">Methenyltetrahydrofolate synthase domain-containing protein</fullName>
    </recommendedName>
</protein>
<evidence type="ECO:0000313" key="1">
    <source>
        <dbReference type="EMBL" id="CAH3163271.1"/>
    </source>
</evidence>
<dbReference type="Proteomes" id="UP001159427">
    <property type="component" value="Unassembled WGS sequence"/>
</dbReference>
<evidence type="ECO:0000313" key="2">
    <source>
        <dbReference type="Proteomes" id="UP001159427"/>
    </source>
</evidence>
<dbReference type="PANTHER" id="PTHR13017:SF0">
    <property type="entry name" value="METHENYLTETRAHYDROFOLATE SYNTHASE DOMAIN-CONTAINING PROTEIN"/>
    <property type="match status" value="1"/>
</dbReference>
<evidence type="ECO:0008006" key="3">
    <source>
        <dbReference type="Google" id="ProtNLM"/>
    </source>
</evidence>
<sequence length="259" mass="29259">MNDKAANTTTKAAIRQRIWDHMERNDLANYPRPVHHRIPNFKGANAAGEKVVAMETFKNAKTVKVNPDKPQEFVRYKALEENKVLLVPTPRLKNGLFNRIVPPSDGNTATLKKCATKEGITNYSTPVGLDHKVNIDLIVIGSVAVSTKGYRIGKGEGYADMEYAMMVTMGAVNYDTVVITTVHDCQIVDIPDELTDDHDLTVDYIITPTRVIHCKVERQLRPTGIQWSRITPQMLKDIPILRDLRERERKLGRDISLKE</sequence>
<dbReference type="Gene3D" id="3.40.50.10420">
    <property type="entry name" value="NagB/RpiA/CoA transferase-like"/>
    <property type="match status" value="1"/>
</dbReference>
<comment type="caution">
    <text evidence="1">The sequence shown here is derived from an EMBL/GenBank/DDBJ whole genome shotgun (WGS) entry which is preliminary data.</text>
</comment>
<gene>
    <name evidence="1" type="ORF">PEVE_00004551</name>
</gene>
<dbReference type="PANTHER" id="PTHR13017">
    <property type="entry name" value="5-FORMYLTETRAHYDROFOLATE CYCLO-LIGASE-RELATED"/>
    <property type="match status" value="1"/>
</dbReference>
<keyword evidence="2" id="KW-1185">Reference proteome</keyword>
<name>A0ABN8QIB2_9CNID</name>
<dbReference type="Pfam" id="PF01812">
    <property type="entry name" value="5-FTHF_cyc-lig"/>
    <property type="match status" value="1"/>
</dbReference>
<reference evidence="1 2" key="1">
    <citation type="submission" date="2022-05" db="EMBL/GenBank/DDBJ databases">
        <authorList>
            <consortium name="Genoscope - CEA"/>
            <person name="William W."/>
        </authorList>
    </citation>
    <scope>NUCLEOTIDE SEQUENCE [LARGE SCALE GENOMIC DNA]</scope>
</reference>
<proteinExistence type="predicted"/>
<dbReference type="InterPro" id="IPR024185">
    <property type="entry name" value="FTHF_cligase-like_sf"/>
</dbReference>
<accession>A0ABN8QIB2</accession>